<dbReference type="Proteomes" id="UP001589833">
    <property type="component" value="Unassembled WGS sequence"/>
</dbReference>
<feature type="transmembrane region" description="Helical" evidence="1">
    <location>
        <begin position="188"/>
        <end position="208"/>
    </location>
</feature>
<feature type="transmembrane region" description="Helical" evidence="1">
    <location>
        <begin position="160"/>
        <end position="181"/>
    </location>
</feature>
<dbReference type="EMBL" id="JBHLTR010000096">
    <property type="protein sequence ID" value="MFC0561944.1"/>
    <property type="molecule type" value="Genomic_DNA"/>
</dbReference>
<evidence type="ECO:0008006" key="4">
    <source>
        <dbReference type="Google" id="ProtNLM"/>
    </source>
</evidence>
<gene>
    <name evidence="2" type="ORF">ACFFH4_24005</name>
</gene>
<dbReference type="RefSeq" id="WP_273848162.1">
    <property type="nucleotide sequence ID" value="NZ_JAQQWT010000054.1"/>
</dbReference>
<evidence type="ECO:0000256" key="1">
    <source>
        <dbReference type="SAM" id="Phobius"/>
    </source>
</evidence>
<comment type="caution">
    <text evidence="2">The sequence shown here is derived from an EMBL/GenBank/DDBJ whole genome shotgun (WGS) entry which is preliminary data.</text>
</comment>
<accession>A0ABV6NME9</accession>
<sequence>MSKEKFHIPMPDEQTIQSEIKYIVATGVKQKESFPSYLYKLYKQIGMKNLLPTRWDEICIILSVMTILIFLSSSFSESKGIQEQDLYAFTFLLSPLLYMSLSVYHFAQKVQTATYEVEMVCKYSLYQIAAFRMLVLSVISIFINIISIFSLVMMYDDLNFFRALIISITSLFLFSILFLFACMKKQSVTSATLVIGSWVVLNFGFRLVDSHLYEGFLKKAPILVYVLVLIISISIYIKYLSKLVYLKPSEGVQ</sequence>
<name>A0ABV6NME9_9BACI</name>
<feature type="transmembrane region" description="Helical" evidence="1">
    <location>
        <begin position="87"/>
        <end position="107"/>
    </location>
</feature>
<keyword evidence="1" id="KW-1133">Transmembrane helix</keyword>
<organism evidence="2 3">
    <name type="scientific">Halalkalibacter alkalisediminis</name>
    <dbReference type="NCBI Taxonomy" id="935616"/>
    <lineage>
        <taxon>Bacteria</taxon>
        <taxon>Bacillati</taxon>
        <taxon>Bacillota</taxon>
        <taxon>Bacilli</taxon>
        <taxon>Bacillales</taxon>
        <taxon>Bacillaceae</taxon>
        <taxon>Halalkalibacter</taxon>
    </lineage>
</organism>
<proteinExistence type="predicted"/>
<reference evidence="2 3" key="1">
    <citation type="submission" date="2024-09" db="EMBL/GenBank/DDBJ databases">
        <authorList>
            <person name="Sun Q."/>
            <person name="Mori K."/>
        </authorList>
    </citation>
    <scope>NUCLEOTIDE SEQUENCE [LARGE SCALE GENOMIC DNA]</scope>
    <source>
        <strain evidence="2 3">NCAIM B.02301</strain>
    </source>
</reference>
<keyword evidence="3" id="KW-1185">Reference proteome</keyword>
<feature type="transmembrane region" description="Helical" evidence="1">
    <location>
        <begin position="220"/>
        <end position="237"/>
    </location>
</feature>
<evidence type="ECO:0000313" key="3">
    <source>
        <dbReference type="Proteomes" id="UP001589833"/>
    </source>
</evidence>
<keyword evidence="1" id="KW-0472">Membrane</keyword>
<protein>
    <recommendedName>
        <fullName evidence="4">ABC transporter permease</fullName>
    </recommendedName>
</protein>
<feature type="transmembrane region" description="Helical" evidence="1">
    <location>
        <begin position="128"/>
        <end position="154"/>
    </location>
</feature>
<feature type="transmembrane region" description="Helical" evidence="1">
    <location>
        <begin position="58"/>
        <end position="75"/>
    </location>
</feature>
<keyword evidence="1" id="KW-0812">Transmembrane</keyword>
<evidence type="ECO:0000313" key="2">
    <source>
        <dbReference type="EMBL" id="MFC0561944.1"/>
    </source>
</evidence>